<comment type="caution">
    <text evidence="1">The sequence shown here is derived from an EMBL/GenBank/DDBJ whole genome shotgun (WGS) entry which is preliminary data.</text>
</comment>
<organism evidence="1 2">
    <name type="scientific">Allacma fusca</name>
    <dbReference type="NCBI Taxonomy" id="39272"/>
    <lineage>
        <taxon>Eukaryota</taxon>
        <taxon>Metazoa</taxon>
        <taxon>Ecdysozoa</taxon>
        <taxon>Arthropoda</taxon>
        <taxon>Hexapoda</taxon>
        <taxon>Collembola</taxon>
        <taxon>Symphypleona</taxon>
        <taxon>Sminthuridae</taxon>
        <taxon>Allacma</taxon>
    </lineage>
</organism>
<sequence length="29" mass="3273">MVLVQLGHEDCLFLNVHVPKLDETSKPLP</sequence>
<gene>
    <name evidence="1" type="ORF">AFUS01_LOCUS36144</name>
</gene>
<dbReference type="Proteomes" id="UP000708208">
    <property type="component" value="Unassembled WGS sequence"/>
</dbReference>
<dbReference type="EMBL" id="CAJVCH010538522">
    <property type="protein sequence ID" value="CAG7826073.1"/>
    <property type="molecule type" value="Genomic_DNA"/>
</dbReference>
<accession>A0A8J2L4D4</accession>
<evidence type="ECO:0000313" key="1">
    <source>
        <dbReference type="EMBL" id="CAG7826073.1"/>
    </source>
</evidence>
<dbReference type="AlphaFoldDB" id="A0A8J2L4D4"/>
<evidence type="ECO:0000313" key="2">
    <source>
        <dbReference type="Proteomes" id="UP000708208"/>
    </source>
</evidence>
<keyword evidence="2" id="KW-1185">Reference proteome</keyword>
<protein>
    <submittedName>
        <fullName evidence="1">Uncharacterized protein</fullName>
    </submittedName>
</protein>
<feature type="non-terminal residue" evidence="1">
    <location>
        <position position="1"/>
    </location>
</feature>
<name>A0A8J2L4D4_9HEXA</name>
<proteinExistence type="predicted"/>
<reference evidence="1" key="1">
    <citation type="submission" date="2021-06" db="EMBL/GenBank/DDBJ databases">
        <authorList>
            <person name="Hodson N. C."/>
            <person name="Mongue J. A."/>
            <person name="Jaron S. K."/>
        </authorList>
    </citation>
    <scope>NUCLEOTIDE SEQUENCE</scope>
</reference>